<dbReference type="Gene3D" id="3.40.50.10540">
    <property type="entry name" value="Crotonobetainyl-coa:carnitine coa-transferase, domain 1"/>
    <property type="match status" value="2"/>
</dbReference>
<evidence type="ECO:0000313" key="4">
    <source>
        <dbReference type="Proteomes" id="UP000466517"/>
    </source>
</evidence>
<dbReference type="InterPro" id="IPR023606">
    <property type="entry name" value="CoA-Trfase_III_dom_1_sf"/>
</dbReference>
<dbReference type="AlphaFoldDB" id="A0A7I7XQ00"/>
<evidence type="ECO:0000256" key="2">
    <source>
        <dbReference type="ARBA" id="ARBA00022679"/>
    </source>
</evidence>
<evidence type="ECO:0008006" key="5">
    <source>
        <dbReference type="Google" id="ProtNLM"/>
    </source>
</evidence>
<keyword evidence="3" id="KW-0614">Plasmid</keyword>
<geneLocation type="plasmid" evidence="4">
    <name>pjcm13574 dna</name>
</geneLocation>
<protein>
    <recommendedName>
        <fullName evidence="5">CoA transferase</fullName>
    </recommendedName>
</protein>
<keyword evidence="4" id="KW-1185">Reference proteome</keyword>
<sequence>MSSKSGPLEGVRVVDATTGIAGPLATMILADFGADVLRVEVGVGGEVASPLPGEVMWHRNKTVVVVGDDPAGLLDDVDLVVTSDDAEARRLGVAVDGPQPGALVHLHLPAWRPPAGEVVDPMLADRMVQARYGVARRQTSFGGGPVECVYPFVSYLQGAWGATVSIAALVERVQRGIGQRVVVDALHGAIVAATTTMFADPKTPLPNTAVGPGGPNPAFGTYECADGEWIFLGALGVKFQDIAFEVLGTTDVTAHPRIAANREEIYAVDLRNQVRARIAEGFRAQSRAHWLDGLGRAGCPVSPVGRRDEWLDHPQVVAMGQRVTIDDPQVGRVVMGGIPVDFSESPCPDVLARRYADHVTWPDRPRPVVSASGDVGEALPGRGPLDGVRVLDLGTVLAGPYAGQLLASLGADVIKVETTKGDEFRTRGHMVNRGQRSVSVDLRDERGHDAFMWLAASSHVVLDNFRPGVSTRLKVDLDSLRTVNPGVIATSITGFGGIGPMGDHPGYDPVVQALSGIMQAQGGDAEPVFCTVSVNDVTSACLAALGTCAALYHHAVGRGGQAVGTSLAAAAVFMQGNELVRYDGRRPAETGGRDYPGPQPTSRYYRCADGWARLHLPSADAAARAGLVAHPGLDTRALAYAIAFSVAGMSVAELADAVTPYGGVVERARDNKEVLVDPNGVEDGHLGVVRWPDGNQTHLPRAYATFGRRGVPPMMTTPGMGEHTREVLLEAGLDEAAVEELARRGIVTQGEPMHTVAGTGYR</sequence>
<keyword evidence="2" id="KW-0808">Transferase</keyword>
<organism evidence="3 4">
    <name type="scientific">Mycolicibacterium madagascariense</name>
    <dbReference type="NCBI Taxonomy" id="212765"/>
    <lineage>
        <taxon>Bacteria</taxon>
        <taxon>Bacillati</taxon>
        <taxon>Actinomycetota</taxon>
        <taxon>Actinomycetes</taxon>
        <taxon>Mycobacteriales</taxon>
        <taxon>Mycobacteriaceae</taxon>
        <taxon>Mycolicibacterium</taxon>
    </lineage>
</organism>
<proteinExistence type="inferred from homology"/>
<dbReference type="InterPro" id="IPR044855">
    <property type="entry name" value="CoA-Trfase_III_dom3_sf"/>
</dbReference>
<evidence type="ECO:0000313" key="3">
    <source>
        <dbReference type="EMBL" id="BBZ31214.1"/>
    </source>
</evidence>
<dbReference type="Gene3D" id="3.30.1540.10">
    <property type="entry name" value="formyl-coa transferase, domain 3"/>
    <property type="match status" value="1"/>
</dbReference>
<gene>
    <name evidence="3" type="ORF">MMAD_55090</name>
</gene>
<dbReference type="InterPro" id="IPR050509">
    <property type="entry name" value="CoA-transferase_III"/>
</dbReference>
<dbReference type="GO" id="GO:0016740">
    <property type="term" value="F:transferase activity"/>
    <property type="evidence" value="ECO:0007669"/>
    <property type="project" value="UniProtKB-KW"/>
</dbReference>
<dbReference type="SUPFAM" id="SSF89796">
    <property type="entry name" value="CoA-transferase family III (CaiB/BaiF)"/>
    <property type="match status" value="2"/>
</dbReference>
<dbReference type="Proteomes" id="UP000466517">
    <property type="component" value="Plasmid pJCM13574"/>
</dbReference>
<reference evidence="3 4" key="1">
    <citation type="journal article" date="2019" name="Emerg. Microbes Infect.">
        <title>Comprehensive subspecies identification of 175 nontuberculous mycobacteria species based on 7547 genomic profiles.</title>
        <authorList>
            <person name="Matsumoto Y."/>
            <person name="Kinjo T."/>
            <person name="Motooka D."/>
            <person name="Nabeya D."/>
            <person name="Jung N."/>
            <person name="Uechi K."/>
            <person name="Horii T."/>
            <person name="Iida T."/>
            <person name="Fujita J."/>
            <person name="Nakamura S."/>
        </authorList>
    </citation>
    <scope>NUCLEOTIDE SEQUENCE [LARGE SCALE GENOMIC DNA]</scope>
    <source>
        <strain evidence="3 4">JCM 13574</strain>
        <plasmid evidence="4">pjcm13574 dna</plasmid>
    </source>
</reference>
<dbReference type="RefSeq" id="WP_163744678.1">
    <property type="nucleotide sequence ID" value="NZ_AP022611.1"/>
</dbReference>
<dbReference type="Pfam" id="PF02515">
    <property type="entry name" value="CoA_transf_3"/>
    <property type="match status" value="2"/>
</dbReference>
<dbReference type="PANTHER" id="PTHR48228">
    <property type="entry name" value="SUCCINYL-COA--D-CITRAMALATE COA-TRANSFERASE"/>
    <property type="match status" value="1"/>
</dbReference>
<dbReference type="EMBL" id="AP022611">
    <property type="protein sequence ID" value="BBZ31214.1"/>
    <property type="molecule type" value="Genomic_DNA"/>
</dbReference>
<evidence type="ECO:0000256" key="1">
    <source>
        <dbReference type="ARBA" id="ARBA00008383"/>
    </source>
</evidence>
<dbReference type="InterPro" id="IPR003673">
    <property type="entry name" value="CoA-Trfase_fam_III"/>
</dbReference>
<comment type="similarity">
    <text evidence="1">Belongs to the CoA-transferase III family.</text>
</comment>
<name>A0A7I7XQ00_9MYCO</name>
<accession>A0A7I7XQ00</accession>
<dbReference type="KEGG" id="mmag:MMAD_55090"/>
<dbReference type="PANTHER" id="PTHR48228:SF6">
    <property type="entry name" value="L-CARNITINE COA-TRANSFERASE"/>
    <property type="match status" value="1"/>
</dbReference>